<accession>A0A9N9DPQ5</accession>
<evidence type="ECO:0000313" key="2">
    <source>
        <dbReference type="Proteomes" id="UP000789405"/>
    </source>
</evidence>
<dbReference type="EMBL" id="CAJVPY010005694">
    <property type="protein sequence ID" value="CAG8648468.1"/>
    <property type="molecule type" value="Genomic_DNA"/>
</dbReference>
<name>A0A9N9DPQ5_9GLOM</name>
<gene>
    <name evidence="1" type="ORF">DERYTH_LOCUS10050</name>
</gene>
<dbReference type="AlphaFoldDB" id="A0A9N9DPQ5"/>
<evidence type="ECO:0000313" key="1">
    <source>
        <dbReference type="EMBL" id="CAG8648468.1"/>
    </source>
</evidence>
<organism evidence="1 2">
    <name type="scientific">Dentiscutata erythropus</name>
    <dbReference type="NCBI Taxonomy" id="1348616"/>
    <lineage>
        <taxon>Eukaryota</taxon>
        <taxon>Fungi</taxon>
        <taxon>Fungi incertae sedis</taxon>
        <taxon>Mucoromycota</taxon>
        <taxon>Glomeromycotina</taxon>
        <taxon>Glomeromycetes</taxon>
        <taxon>Diversisporales</taxon>
        <taxon>Gigasporaceae</taxon>
        <taxon>Dentiscutata</taxon>
    </lineage>
</organism>
<keyword evidence="2" id="KW-1185">Reference proteome</keyword>
<comment type="caution">
    <text evidence="1">The sequence shown here is derived from an EMBL/GenBank/DDBJ whole genome shotgun (WGS) entry which is preliminary data.</text>
</comment>
<protein>
    <submittedName>
        <fullName evidence="1">3922_t:CDS:1</fullName>
    </submittedName>
</protein>
<dbReference type="Proteomes" id="UP000789405">
    <property type="component" value="Unassembled WGS sequence"/>
</dbReference>
<proteinExistence type="predicted"/>
<reference evidence="1" key="1">
    <citation type="submission" date="2021-06" db="EMBL/GenBank/DDBJ databases">
        <authorList>
            <person name="Kallberg Y."/>
            <person name="Tangrot J."/>
            <person name="Rosling A."/>
        </authorList>
    </citation>
    <scope>NUCLEOTIDE SEQUENCE</scope>
    <source>
        <strain evidence="1">MA453B</strain>
    </source>
</reference>
<sequence>VFNDQSCTTISRVYQLPEEAFQIDIQSLPTKPIMSWNLLLEILKPENFEVPNFKLDTFVDVNSIERACEWFTEFQSWSKTTMPETKKFEIKEKRILFQELRHCIHSDQVKKKQSHREVKYPYSSWARNINCTTAIHLQLEHQ</sequence>
<dbReference type="OrthoDB" id="2435991at2759"/>
<feature type="non-terminal residue" evidence="1">
    <location>
        <position position="142"/>
    </location>
</feature>